<evidence type="ECO:0000256" key="2">
    <source>
        <dbReference type="SAM" id="SignalP"/>
    </source>
</evidence>
<accession>A0A8D9EHS4</accession>
<evidence type="ECO:0000313" key="3">
    <source>
        <dbReference type="EMBL" id="CAG6753044.1"/>
    </source>
</evidence>
<dbReference type="AlphaFoldDB" id="A0A8D9EHS4"/>
<feature type="region of interest" description="Disordered" evidence="1">
    <location>
        <begin position="73"/>
        <end position="110"/>
    </location>
</feature>
<evidence type="ECO:0000256" key="1">
    <source>
        <dbReference type="SAM" id="MobiDB-lite"/>
    </source>
</evidence>
<sequence>MSTSFSRFTCFFFLLFMGILSENEASIDKVESNSINDISSSPESSSNLETDSFSSSVGQTLSLRTLHRHKRIAENTSPSSAHLDPSGQLWNLNESEEEKENDESKGNSRMKRMLKMKERLKNLKNAKMTRALIGNMKHNPVQMRKLLRSRRIKAQVMNMLKDTKTMHDMLNMDLNELGPFMKEMMLALTPIKQSNLQE</sequence>
<name>A0A8D9EHS4_9HEMI</name>
<reference evidence="3" key="1">
    <citation type="submission" date="2021-05" db="EMBL/GenBank/DDBJ databases">
        <authorList>
            <person name="Alioto T."/>
            <person name="Alioto T."/>
            <person name="Gomez Garrido J."/>
        </authorList>
    </citation>
    <scope>NUCLEOTIDE SEQUENCE</scope>
</reference>
<organism evidence="3">
    <name type="scientific">Cacopsylla melanoneura</name>
    <dbReference type="NCBI Taxonomy" id="428564"/>
    <lineage>
        <taxon>Eukaryota</taxon>
        <taxon>Metazoa</taxon>
        <taxon>Ecdysozoa</taxon>
        <taxon>Arthropoda</taxon>
        <taxon>Hexapoda</taxon>
        <taxon>Insecta</taxon>
        <taxon>Pterygota</taxon>
        <taxon>Neoptera</taxon>
        <taxon>Paraneoptera</taxon>
        <taxon>Hemiptera</taxon>
        <taxon>Sternorrhyncha</taxon>
        <taxon>Psylloidea</taxon>
        <taxon>Psyllidae</taxon>
        <taxon>Psyllinae</taxon>
        <taxon>Cacopsylla</taxon>
    </lineage>
</organism>
<feature type="chain" id="PRO_5034445880" evidence="2">
    <location>
        <begin position="22"/>
        <end position="198"/>
    </location>
</feature>
<proteinExistence type="predicted"/>
<dbReference type="EMBL" id="HBUF01535080">
    <property type="protein sequence ID" value="CAG6753044.1"/>
    <property type="molecule type" value="Transcribed_RNA"/>
</dbReference>
<keyword evidence="2" id="KW-0732">Signal</keyword>
<protein>
    <submittedName>
        <fullName evidence="3">Uncharacterized protein</fullName>
    </submittedName>
</protein>
<feature type="signal peptide" evidence="2">
    <location>
        <begin position="1"/>
        <end position="21"/>
    </location>
</feature>